<dbReference type="eggNOG" id="COG1957">
    <property type="taxonomic scope" value="Bacteria"/>
</dbReference>
<keyword evidence="1 4" id="KW-0378">Hydrolase</keyword>
<gene>
    <name evidence="4" type="ORF">HOLDEFILI_01814</name>
</gene>
<dbReference type="CDD" id="cd02650">
    <property type="entry name" value="nuc_hydro_CaPnhB"/>
    <property type="match status" value="1"/>
</dbReference>
<dbReference type="HOGENOM" id="CLU_036838_3_0_9"/>
<dbReference type="OrthoDB" id="9797882at2"/>
<dbReference type="STRING" id="545696.HOLDEFILI_01814"/>
<feature type="domain" description="Inosine/uridine-preferring nucleoside hydrolase" evidence="3">
    <location>
        <begin position="31"/>
        <end position="332"/>
    </location>
</feature>
<dbReference type="SUPFAM" id="SSF53590">
    <property type="entry name" value="Nucleoside hydrolase"/>
    <property type="match status" value="1"/>
</dbReference>
<sequence>MPVLYIDLTLRWFRNRHKMETEKQGGFVMKIILDLDTGIDDALALSYALGDPMAEVIGVTCTYGNVFREQALENTETLLKALGRTDIPIYAGPAHPLTQTDFAPTAMCRVVHGEQGFGQAQIEPDPDLVQPQPAVEFILEAARRHGSELTLLTAGPLTTLAEVLRRNPNFKNEIGRVVCMAGALTVAGNETPFAEANVRVDPEAAAEVFASGLPLVLVGLDVTLKTLYDQAHIDHLRALKTPAADLVGGLMQFYLDYYKTDQRRLAGCPLHDPLAAAAALHPDLMATMPVNLKVELEEAAGRGRTVADLTRLNDPQKDHQMAIDADVPRFLELFTHALERSLGNRSSAR</sequence>
<dbReference type="GO" id="GO:0005829">
    <property type="term" value="C:cytosol"/>
    <property type="evidence" value="ECO:0007669"/>
    <property type="project" value="TreeGrafter"/>
</dbReference>
<dbReference type="InterPro" id="IPR036452">
    <property type="entry name" value="Ribo_hydro-like"/>
</dbReference>
<comment type="caution">
    <text evidence="4">The sequence shown here is derived from an EMBL/GenBank/DDBJ whole genome shotgun (WGS) entry which is preliminary data.</text>
</comment>
<reference evidence="4 5" key="2">
    <citation type="submission" date="2009-02" db="EMBL/GenBank/DDBJ databases">
        <title>Draft genome sequence of Holdemania filiformis DSM 12042.</title>
        <authorList>
            <person name="Sudarsanam P."/>
            <person name="Ley R."/>
            <person name="Guruge J."/>
            <person name="Turnbaugh P.J."/>
            <person name="Mahowald M."/>
            <person name="Liep D."/>
            <person name="Gordon J."/>
        </authorList>
    </citation>
    <scope>NUCLEOTIDE SEQUENCE [LARGE SCALE GENOMIC DNA]</scope>
    <source>
        <strain evidence="4 5">DSM 12042</strain>
    </source>
</reference>
<keyword evidence="2" id="KW-0326">Glycosidase</keyword>
<dbReference type="AlphaFoldDB" id="B9Y7L9"/>
<evidence type="ECO:0000256" key="2">
    <source>
        <dbReference type="ARBA" id="ARBA00023295"/>
    </source>
</evidence>
<evidence type="ECO:0000313" key="4">
    <source>
        <dbReference type="EMBL" id="EEF67996.1"/>
    </source>
</evidence>
<accession>B9Y7L9</accession>
<name>B9Y7L9_9FIRM</name>
<dbReference type="InterPro" id="IPR001910">
    <property type="entry name" value="Inosine/uridine_hydrolase_dom"/>
</dbReference>
<protein>
    <submittedName>
        <fullName evidence="4">Inosine-uridine preferring nucleoside hydrolase</fullName>
    </submittedName>
</protein>
<evidence type="ECO:0000256" key="1">
    <source>
        <dbReference type="ARBA" id="ARBA00022801"/>
    </source>
</evidence>
<dbReference type="Proteomes" id="UP000005950">
    <property type="component" value="Unassembled WGS sequence"/>
</dbReference>
<dbReference type="GO" id="GO:0008477">
    <property type="term" value="F:purine nucleosidase activity"/>
    <property type="evidence" value="ECO:0007669"/>
    <property type="project" value="TreeGrafter"/>
</dbReference>
<evidence type="ECO:0000259" key="3">
    <source>
        <dbReference type="Pfam" id="PF01156"/>
    </source>
</evidence>
<dbReference type="Pfam" id="PF01156">
    <property type="entry name" value="IU_nuc_hydro"/>
    <property type="match status" value="1"/>
</dbReference>
<reference evidence="4 5" key="1">
    <citation type="submission" date="2008-12" db="EMBL/GenBank/DDBJ databases">
        <authorList>
            <person name="Fulton L."/>
            <person name="Clifton S."/>
            <person name="Fulton B."/>
            <person name="Xu J."/>
            <person name="Minx P."/>
            <person name="Pepin K.H."/>
            <person name="Johnson M."/>
            <person name="Bhonagiri V."/>
            <person name="Nash W.E."/>
            <person name="Mardis E.R."/>
            <person name="Wilson R.K."/>
        </authorList>
    </citation>
    <scope>NUCLEOTIDE SEQUENCE [LARGE SCALE GENOMIC DNA]</scope>
    <source>
        <strain evidence="4 5">DSM 12042</strain>
    </source>
</reference>
<dbReference type="InterPro" id="IPR023186">
    <property type="entry name" value="IUNH"/>
</dbReference>
<dbReference type="GO" id="GO:0006152">
    <property type="term" value="P:purine nucleoside catabolic process"/>
    <property type="evidence" value="ECO:0007669"/>
    <property type="project" value="TreeGrafter"/>
</dbReference>
<dbReference type="EMBL" id="ACCF01000101">
    <property type="protein sequence ID" value="EEF67996.1"/>
    <property type="molecule type" value="Genomic_DNA"/>
</dbReference>
<dbReference type="Gene3D" id="3.90.245.10">
    <property type="entry name" value="Ribonucleoside hydrolase-like"/>
    <property type="match status" value="1"/>
</dbReference>
<dbReference type="PANTHER" id="PTHR12304">
    <property type="entry name" value="INOSINE-URIDINE PREFERRING NUCLEOSIDE HYDROLASE"/>
    <property type="match status" value="1"/>
</dbReference>
<proteinExistence type="predicted"/>
<evidence type="ECO:0000313" key="5">
    <source>
        <dbReference type="Proteomes" id="UP000005950"/>
    </source>
</evidence>
<organism evidence="4 5">
    <name type="scientific">Holdemania filiformis DSM 12042</name>
    <dbReference type="NCBI Taxonomy" id="545696"/>
    <lineage>
        <taxon>Bacteria</taxon>
        <taxon>Bacillati</taxon>
        <taxon>Bacillota</taxon>
        <taxon>Erysipelotrichia</taxon>
        <taxon>Erysipelotrichales</taxon>
        <taxon>Erysipelotrichaceae</taxon>
        <taxon>Holdemania</taxon>
    </lineage>
</organism>
<dbReference type="PANTHER" id="PTHR12304:SF4">
    <property type="entry name" value="URIDINE NUCLEOSIDASE"/>
    <property type="match status" value="1"/>
</dbReference>